<evidence type="ECO:0000313" key="1">
    <source>
        <dbReference type="EMBL" id="QNT59010.1"/>
    </source>
</evidence>
<evidence type="ECO:0000313" key="2">
    <source>
        <dbReference type="Proteomes" id="UP000516412"/>
    </source>
</evidence>
<dbReference type="Proteomes" id="UP000516412">
    <property type="component" value="Chromosome"/>
</dbReference>
<proteinExistence type="predicted"/>
<organism evidence="1 2">
    <name type="scientific">Neisseria musculi</name>
    <dbReference type="NCBI Taxonomy" id="1815583"/>
    <lineage>
        <taxon>Bacteria</taxon>
        <taxon>Pseudomonadati</taxon>
        <taxon>Pseudomonadota</taxon>
        <taxon>Betaproteobacteria</taxon>
        <taxon>Neisseriales</taxon>
        <taxon>Neisseriaceae</taxon>
        <taxon>Neisseria</taxon>
    </lineage>
</organism>
<keyword evidence="2" id="KW-1185">Reference proteome</keyword>
<reference evidence="1" key="1">
    <citation type="submission" date="2024-06" db="EMBL/GenBank/DDBJ databases">
        <title>Complete Genome Sequence of mouse commensal type strain Neisseria musculi.</title>
        <authorList>
            <person name="Thapa E."/>
            <person name="Aluvathingal J."/>
            <person name="Nadendla S."/>
            <person name="Mehta A."/>
            <person name="Tettelin H."/>
            <person name="Weyand N.J."/>
        </authorList>
    </citation>
    <scope>NUCLEOTIDE SEQUENCE</scope>
    <source>
        <strain evidence="1">NW831</strain>
    </source>
</reference>
<gene>
    <name evidence="1" type="ORF">H7A79_2726</name>
</gene>
<dbReference type="KEGG" id="nmus:H7A79_2726"/>
<name>A0A7H1MBJ5_9NEIS</name>
<protein>
    <submittedName>
        <fullName evidence="1">Uncharacterized protein</fullName>
    </submittedName>
</protein>
<sequence>MFDCSLDNSPLPFGILDTLPQNLQTGLQANHEKGNHARFFYTGRLKPPAGFIFSSKAG</sequence>
<dbReference type="AlphaFoldDB" id="A0A7H1MBJ5"/>
<dbReference type="EMBL" id="CP060414">
    <property type="protein sequence ID" value="QNT59010.1"/>
    <property type="molecule type" value="Genomic_DNA"/>
</dbReference>
<accession>A0A7H1MBJ5</accession>